<dbReference type="RefSeq" id="XP_009017843.1">
    <property type="nucleotide sequence ID" value="XM_009019595.1"/>
</dbReference>
<reference evidence="3" key="1">
    <citation type="submission" date="2012-12" db="EMBL/GenBank/DDBJ databases">
        <authorList>
            <person name="Hellsten U."/>
            <person name="Grimwood J."/>
            <person name="Chapman J.A."/>
            <person name="Shapiro H."/>
            <person name="Aerts A."/>
            <person name="Otillar R.P."/>
            <person name="Terry A.Y."/>
            <person name="Boore J.L."/>
            <person name="Simakov O."/>
            <person name="Marletaz F."/>
            <person name="Cho S.-J."/>
            <person name="Edsinger-Gonzales E."/>
            <person name="Havlak P."/>
            <person name="Kuo D.-H."/>
            <person name="Larsson T."/>
            <person name="Lv J."/>
            <person name="Arendt D."/>
            <person name="Savage R."/>
            <person name="Osoegawa K."/>
            <person name="de Jong P."/>
            <person name="Lindberg D.R."/>
            <person name="Seaver E.C."/>
            <person name="Weisblat D.A."/>
            <person name="Putnam N.H."/>
            <person name="Grigoriev I.V."/>
            <person name="Rokhsar D.S."/>
        </authorList>
    </citation>
    <scope>NUCLEOTIDE SEQUENCE</scope>
</reference>
<keyword evidence="3" id="KW-1185">Reference proteome</keyword>
<evidence type="ECO:0000313" key="2">
    <source>
        <dbReference type="EnsemblMetazoa" id="HelroP172935"/>
    </source>
</evidence>
<name>T1F659_HELRO</name>
<gene>
    <name evidence="2" type="primary">20204308</name>
    <name evidence="1" type="ORF">HELRODRAFT_172935</name>
</gene>
<dbReference type="InParanoid" id="T1F659"/>
<reference evidence="2" key="3">
    <citation type="submission" date="2015-06" db="UniProtKB">
        <authorList>
            <consortium name="EnsemblMetazoa"/>
        </authorList>
    </citation>
    <scope>IDENTIFICATION</scope>
</reference>
<sequence>MTNSVCVVWMQFTLGEEDQGEETIDYFIVGLRNDNLNMIRGTYYFCGQCPAKAQISTKHKLKCNAFLPKQRYLIVQQAVNSGQLEIYLAYPKSDLTLTSWMKQYMDEPTKTYSVMLLGNVLHETRRRSLLDCVVLCSVEASRQCDSLNYCKSSGLCQLNSHKYGYQRTSIQIVNDDTSRWKGESLE</sequence>
<dbReference type="Gene3D" id="3.50.4.10">
    <property type="entry name" value="Hepatocyte Growth Factor"/>
    <property type="match status" value="1"/>
</dbReference>
<dbReference type="EMBL" id="KB096551">
    <property type="protein sequence ID" value="ESO03907.1"/>
    <property type="molecule type" value="Genomic_DNA"/>
</dbReference>
<organism evidence="2 3">
    <name type="scientific">Helobdella robusta</name>
    <name type="common">Californian leech</name>
    <dbReference type="NCBI Taxonomy" id="6412"/>
    <lineage>
        <taxon>Eukaryota</taxon>
        <taxon>Metazoa</taxon>
        <taxon>Spiralia</taxon>
        <taxon>Lophotrochozoa</taxon>
        <taxon>Annelida</taxon>
        <taxon>Clitellata</taxon>
        <taxon>Hirudinea</taxon>
        <taxon>Rhynchobdellida</taxon>
        <taxon>Glossiphoniidae</taxon>
        <taxon>Helobdella</taxon>
    </lineage>
</organism>
<dbReference type="OrthoDB" id="6102375at2759"/>
<dbReference type="HOGENOM" id="CLU_106012_0_0_1"/>
<dbReference type="KEGG" id="hro:HELRODRAFT_172935"/>
<dbReference type="AlphaFoldDB" id="T1F659"/>
<reference evidence="1 3" key="2">
    <citation type="journal article" date="2013" name="Nature">
        <title>Insights into bilaterian evolution from three spiralian genomes.</title>
        <authorList>
            <person name="Simakov O."/>
            <person name="Marletaz F."/>
            <person name="Cho S.J."/>
            <person name="Edsinger-Gonzales E."/>
            <person name="Havlak P."/>
            <person name="Hellsten U."/>
            <person name="Kuo D.H."/>
            <person name="Larsson T."/>
            <person name="Lv J."/>
            <person name="Arendt D."/>
            <person name="Savage R."/>
            <person name="Osoegawa K."/>
            <person name="de Jong P."/>
            <person name="Grimwood J."/>
            <person name="Chapman J.A."/>
            <person name="Shapiro H."/>
            <person name="Aerts A."/>
            <person name="Otillar R.P."/>
            <person name="Terry A.Y."/>
            <person name="Boore J.L."/>
            <person name="Grigoriev I.V."/>
            <person name="Lindberg D.R."/>
            <person name="Seaver E.C."/>
            <person name="Weisblat D.A."/>
            <person name="Putnam N.H."/>
            <person name="Rokhsar D.S."/>
        </authorList>
    </citation>
    <scope>NUCLEOTIDE SEQUENCE</scope>
</reference>
<dbReference type="EMBL" id="AMQM01004412">
    <property type="status" value="NOT_ANNOTATED_CDS"/>
    <property type="molecule type" value="Genomic_DNA"/>
</dbReference>
<accession>T1F659</accession>
<evidence type="ECO:0000313" key="3">
    <source>
        <dbReference type="Proteomes" id="UP000015101"/>
    </source>
</evidence>
<proteinExistence type="predicted"/>
<evidence type="ECO:0000313" key="1">
    <source>
        <dbReference type="EMBL" id="ESO03907.1"/>
    </source>
</evidence>
<dbReference type="EnsemblMetazoa" id="HelroT172935">
    <property type="protein sequence ID" value="HelroP172935"/>
    <property type="gene ID" value="HelroG172935"/>
</dbReference>
<protein>
    <submittedName>
        <fullName evidence="1 2">Uncharacterized protein</fullName>
    </submittedName>
</protein>
<dbReference type="SUPFAM" id="SSF57414">
    <property type="entry name" value="Hairpin loop containing domain-like"/>
    <property type="match status" value="1"/>
</dbReference>
<dbReference type="GeneID" id="20204308"/>
<dbReference type="Proteomes" id="UP000015101">
    <property type="component" value="Unassembled WGS sequence"/>
</dbReference>
<dbReference type="CTD" id="20204308"/>